<gene>
    <name evidence="1" type="ORF">SAMN05216516_101584</name>
</gene>
<proteinExistence type="predicted"/>
<dbReference type="EMBL" id="FOVC01000001">
    <property type="protein sequence ID" value="SFM96912.1"/>
    <property type="molecule type" value="Genomic_DNA"/>
</dbReference>
<dbReference type="Proteomes" id="UP000242222">
    <property type="component" value="Unassembled WGS sequence"/>
</dbReference>
<dbReference type="Gene3D" id="3.30.1370.110">
    <property type="match status" value="1"/>
</dbReference>
<organism evidence="1 2">
    <name type="scientific">Izhakiella capsodis</name>
    <dbReference type="NCBI Taxonomy" id="1367852"/>
    <lineage>
        <taxon>Bacteria</taxon>
        <taxon>Pseudomonadati</taxon>
        <taxon>Pseudomonadota</taxon>
        <taxon>Gammaproteobacteria</taxon>
        <taxon>Enterobacterales</taxon>
        <taxon>Erwiniaceae</taxon>
        <taxon>Izhakiella</taxon>
    </lineage>
</organism>
<reference evidence="2" key="1">
    <citation type="submission" date="2016-10" db="EMBL/GenBank/DDBJ databases">
        <authorList>
            <person name="Varghese N."/>
            <person name="Submissions S."/>
        </authorList>
    </citation>
    <scope>NUCLEOTIDE SEQUENCE [LARGE SCALE GENOMIC DNA]</scope>
    <source>
        <strain evidence="2">N6PO6</strain>
    </source>
</reference>
<accession>A0A1I4V6U1</accession>
<name>A0A1I4V6U1_9GAMM</name>
<dbReference type="InterPro" id="IPR036063">
    <property type="entry name" value="Smr_dom_sf"/>
</dbReference>
<protein>
    <submittedName>
        <fullName evidence="1">Uncharacterized protein</fullName>
    </submittedName>
</protein>
<dbReference type="STRING" id="1367852.SAMN05216516_101584"/>
<sequence length="86" mass="10173">MNWVKTSVARVKRDLQNQLQRDNFLQRGYLEIIPCSVPLEDKAEGIQHGMLNKLRLGNYPLDDSLNLLRQLVENYRQSLWRFICQA</sequence>
<evidence type="ECO:0000313" key="2">
    <source>
        <dbReference type="Proteomes" id="UP000242222"/>
    </source>
</evidence>
<keyword evidence="2" id="KW-1185">Reference proteome</keyword>
<dbReference type="AlphaFoldDB" id="A0A1I4V6U1"/>
<evidence type="ECO:0000313" key="1">
    <source>
        <dbReference type="EMBL" id="SFM96912.1"/>
    </source>
</evidence>